<evidence type="ECO:0000256" key="1">
    <source>
        <dbReference type="ARBA" id="ARBA00009981"/>
    </source>
</evidence>
<sequence>MKLLTATQARANLYKIIDEVAISHEPVYVKSKRNDVVLITKEDYEAMQETLYLQSIPGLVDSIKKASKEDLNECIELKDLDV</sequence>
<dbReference type="PANTHER" id="PTHR33713:SF6">
    <property type="entry name" value="ANTITOXIN YEFM"/>
    <property type="match status" value="1"/>
</dbReference>
<comment type="similarity">
    <text evidence="1 2">Belongs to the phD/YefM antitoxin family.</text>
</comment>
<gene>
    <name evidence="3" type="ORF">phytr_12750</name>
</gene>
<dbReference type="InterPro" id="IPR051405">
    <property type="entry name" value="phD/YefM_antitoxin"/>
</dbReference>
<proteinExistence type="inferred from homology"/>
<dbReference type="RefSeq" id="WP_106875006.1">
    <property type="nucleotide sequence ID" value="NZ_CP027845.1"/>
</dbReference>
<dbReference type="InterPro" id="IPR006442">
    <property type="entry name" value="Antitoxin_Phd/YefM"/>
</dbReference>
<reference evidence="3 4" key="1">
    <citation type="submission" date="2018-03" db="EMBL/GenBank/DDBJ databases">
        <title>A gene transfer event suggests a long-term partnership between eustigmatophyte algae and a novel lineage of endosymbiotic bacteria.</title>
        <authorList>
            <person name="Yurchenko T."/>
            <person name="Sevcikova T."/>
            <person name="Pribyl P."/>
            <person name="El Karkouri K."/>
            <person name="Klimes V."/>
            <person name="Amaral R."/>
            <person name="Zbrankova V."/>
            <person name="Kim E."/>
            <person name="Raoult D."/>
            <person name="Santos L.M.A."/>
            <person name="Elias M."/>
        </authorList>
    </citation>
    <scope>NUCLEOTIDE SEQUENCE [LARGE SCALE GENOMIC DNA]</scope>
    <source>
        <strain evidence="3">CCALA 838</strain>
    </source>
</reference>
<dbReference type="Pfam" id="PF02604">
    <property type="entry name" value="PhdYeFM_antitox"/>
    <property type="match status" value="1"/>
</dbReference>
<dbReference type="NCBIfam" id="TIGR01552">
    <property type="entry name" value="phd_fam"/>
    <property type="match status" value="1"/>
</dbReference>
<evidence type="ECO:0000313" key="3">
    <source>
        <dbReference type="EMBL" id="AVP88199.1"/>
    </source>
</evidence>
<accession>A0A2P1PAB3</accession>
<keyword evidence="4" id="KW-1185">Reference proteome</keyword>
<evidence type="ECO:0000256" key="2">
    <source>
        <dbReference type="RuleBase" id="RU362080"/>
    </source>
</evidence>
<dbReference type="OrthoDB" id="9802003at2"/>
<comment type="function">
    <text evidence="2">Antitoxin component of a type II toxin-antitoxin (TA) system.</text>
</comment>
<dbReference type="AlphaFoldDB" id="A0A2P1PAB3"/>
<dbReference type="SUPFAM" id="SSF143120">
    <property type="entry name" value="YefM-like"/>
    <property type="match status" value="1"/>
</dbReference>
<organism evidence="3 4">
    <name type="scientific">Candidatus Phycorickettsia trachydisci</name>
    <dbReference type="NCBI Taxonomy" id="2115978"/>
    <lineage>
        <taxon>Bacteria</taxon>
        <taxon>Pseudomonadati</taxon>
        <taxon>Pseudomonadota</taxon>
        <taxon>Alphaproteobacteria</taxon>
        <taxon>Rickettsiales</taxon>
        <taxon>Rickettsiaceae</taxon>
        <taxon>Candidatus Phycorickettsia</taxon>
    </lineage>
</organism>
<name>A0A2P1PAB3_9RICK</name>
<dbReference type="KEGG" id="ptc:phytr_12750"/>
<dbReference type="InterPro" id="IPR036165">
    <property type="entry name" value="YefM-like_sf"/>
</dbReference>
<dbReference type="PANTHER" id="PTHR33713">
    <property type="entry name" value="ANTITOXIN YAFN-RELATED"/>
    <property type="match status" value="1"/>
</dbReference>
<dbReference type="EMBL" id="CP027845">
    <property type="protein sequence ID" value="AVP88199.1"/>
    <property type="molecule type" value="Genomic_DNA"/>
</dbReference>
<dbReference type="Proteomes" id="UP000241762">
    <property type="component" value="Chromosome"/>
</dbReference>
<protein>
    <recommendedName>
        <fullName evidence="2">Antitoxin</fullName>
    </recommendedName>
</protein>
<dbReference type="Gene3D" id="3.40.1620.10">
    <property type="entry name" value="YefM-like domain"/>
    <property type="match status" value="1"/>
</dbReference>
<evidence type="ECO:0000313" key="4">
    <source>
        <dbReference type="Proteomes" id="UP000241762"/>
    </source>
</evidence>